<dbReference type="PIRSF" id="PIRSF003113">
    <property type="entry name" value="BolA"/>
    <property type="match status" value="1"/>
</dbReference>
<accession>A0A1W6N3B1</accession>
<dbReference type="GO" id="GO:0016226">
    <property type="term" value="P:iron-sulfur cluster assembly"/>
    <property type="evidence" value="ECO:0007669"/>
    <property type="project" value="TreeGrafter"/>
</dbReference>
<dbReference type="RefSeq" id="WP_085783762.1">
    <property type="nucleotide sequence ID" value="NZ_CP008743.1"/>
</dbReference>
<dbReference type="InterPro" id="IPR036065">
    <property type="entry name" value="BolA-like_sf"/>
</dbReference>
<dbReference type="Gene3D" id="3.30.300.90">
    <property type="entry name" value="BolA-like"/>
    <property type="match status" value="1"/>
</dbReference>
<evidence type="ECO:0008006" key="4">
    <source>
        <dbReference type="Google" id="ProtNLM"/>
    </source>
</evidence>
<dbReference type="PANTHER" id="PTHR46230">
    <property type="match status" value="1"/>
</dbReference>
<dbReference type="AlphaFoldDB" id="A0A1W6N3B1"/>
<dbReference type="Pfam" id="PF01722">
    <property type="entry name" value="BolA"/>
    <property type="match status" value="1"/>
</dbReference>
<evidence type="ECO:0000313" key="3">
    <source>
        <dbReference type="Proteomes" id="UP000237351"/>
    </source>
</evidence>
<dbReference type="PANTHER" id="PTHR46230:SF7">
    <property type="entry name" value="BOLA-LIKE PROTEIN 1"/>
    <property type="match status" value="1"/>
</dbReference>
<gene>
    <name evidence="2" type="ORF">GQ61_02465</name>
</gene>
<name>A0A1W6N3B1_9PROT</name>
<dbReference type="OrthoDB" id="9811118at2"/>
<evidence type="ECO:0000313" key="2">
    <source>
        <dbReference type="EMBL" id="ARN84377.1"/>
    </source>
</evidence>
<comment type="similarity">
    <text evidence="1">Belongs to the BolA/IbaG family.</text>
</comment>
<dbReference type="KEGG" id="naf:GQ61_02465"/>
<dbReference type="EMBL" id="CP008743">
    <property type="protein sequence ID" value="ARN84377.1"/>
    <property type="molecule type" value="Genomic_DNA"/>
</dbReference>
<proteinExistence type="inferred from homology"/>
<evidence type="ECO:0000256" key="1">
    <source>
        <dbReference type="RuleBase" id="RU003860"/>
    </source>
</evidence>
<organism evidence="2 3">
    <name type="scientific">Candidatus Nucleicultrix amoebiphila FS5</name>
    <dbReference type="NCBI Taxonomy" id="1414854"/>
    <lineage>
        <taxon>Bacteria</taxon>
        <taxon>Pseudomonadati</taxon>
        <taxon>Pseudomonadota</taxon>
        <taxon>Alphaproteobacteria</taxon>
        <taxon>Holosporales</taxon>
        <taxon>Candidatus Nucleicultricaceae</taxon>
        <taxon>Candidatus Nucleicultrix</taxon>
    </lineage>
</organism>
<dbReference type="SUPFAM" id="SSF82657">
    <property type="entry name" value="BolA-like"/>
    <property type="match status" value="1"/>
</dbReference>
<keyword evidence="3" id="KW-1185">Reference proteome</keyword>
<dbReference type="InterPro" id="IPR002634">
    <property type="entry name" value="BolA"/>
</dbReference>
<dbReference type="STRING" id="1414854.GQ61_02465"/>
<dbReference type="Proteomes" id="UP000237351">
    <property type="component" value="Chromosome"/>
</dbReference>
<protein>
    <recommendedName>
        <fullName evidence="4">BolA family transcriptional regulator</fullName>
    </recommendedName>
</protein>
<sequence length="88" mass="9903">MSIKNEMSSVLKEKFSPEFLEIIDESDKHAGHAGSAGFYGESHFKVTIISSKFCGLNQIERHREVYLSLHFIIKRIHALALTTKAPGE</sequence>
<reference evidence="2 3" key="1">
    <citation type="submission" date="2014-06" db="EMBL/GenBank/DDBJ databases">
        <title>The genome of the endonuclear symbiont Nucleicultrix amoebiphila.</title>
        <authorList>
            <person name="Schulz F."/>
            <person name="Horn M."/>
        </authorList>
    </citation>
    <scope>NUCLEOTIDE SEQUENCE [LARGE SCALE GENOMIC DNA]</scope>
    <source>
        <strain evidence="2 3">FS5</strain>
    </source>
</reference>